<evidence type="ECO:0008006" key="4">
    <source>
        <dbReference type="Google" id="ProtNLM"/>
    </source>
</evidence>
<feature type="transmembrane region" description="Helical" evidence="1">
    <location>
        <begin position="15"/>
        <end position="35"/>
    </location>
</feature>
<evidence type="ECO:0000313" key="2">
    <source>
        <dbReference type="EMBL" id="MCS0596681.1"/>
    </source>
</evidence>
<comment type="caution">
    <text evidence="2">The sequence shown here is derived from an EMBL/GenBank/DDBJ whole genome shotgun (WGS) entry which is preliminary data.</text>
</comment>
<keyword evidence="3" id="KW-1185">Reference proteome</keyword>
<proteinExistence type="predicted"/>
<protein>
    <recommendedName>
        <fullName evidence="4">Pilus assembly protein</fullName>
    </recommendedName>
</protein>
<reference evidence="2 3" key="1">
    <citation type="submission" date="2022-08" db="EMBL/GenBank/DDBJ databases">
        <title>Reclassification of Massilia species as members of the genera Telluria, Duganella, Pseudoduganella, Mokoshia gen. nov. and Zemynaea gen. nov. using orthogonal and non-orthogonal genome-based approaches.</title>
        <authorList>
            <person name="Bowman J.P."/>
        </authorList>
    </citation>
    <scope>NUCLEOTIDE SEQUENCE [LARGE SCALE GENOMIC DNA]</scope>
    <source>
        <strain evidence="2 3">JCM 31661</strain>
    </source>
</reference>
<keyword evidence="1" id="KW-1133">Transmembrane helix</keyword>
<sequence length="224" mass="24958">MHVEVPKSHSFKEFAGEYIMIVVSILTALALENAVHRYHQSHKAHEAARNLDAEIAVNIAEVRSAIKSNDGELKRIGKLGEVLLADIKAGLGDKEAIKHAMQESGSTFGFNITIPSLQREAWDVAVANQALSYMPQDQLQRYARQYANMRDVQAMLNVTGNSFVDLPSLADTMSNMKTGDISSRELYRTVNQLVFVYEQNGSNMRSLEKLLVEEQQKARKAAGH</sequence>
<evidence type="ECO:0000313" key="3">
    <source>
        <dbReference type="Proteomes" id="UP001206572"/>
    </source>
</evidence>
<gene>
    <name evidence="2" type="ORF">NX780_09980</name>
</gene>
<dbReference type="EMBL" id="JANUHA010000005">
    <property type="protein sequence ID" value="MCS0596681.1"/>
    <property type="molecule type" value="Genomic_DNA"/>
</dbReference>
<evidence type="ECO:0000256" key="1">
    <source>
        <dbReference type="SAM" id="Phobius"/>
    </source>
</evidence>
<dbReference type="Proteomes" id="UP001206572">
    <property type="component" value="Unassembled WGS sequence"/>
</dbReference>
<name>A0ABT2AKD4_9BURK</name>
<keyword evidence="1" id="KW-0812">Transmembrane</keyword>
<organism evidence="2 3">
    <name type="scientific">Massilia agri</name>
    <dbReference type="NCBI Taxonomy" id="1886785"/>
    <lineage>
        <taxon>Bacteria</taxon>
        <taxon>Pseudomonadati</taxon>
        <taxon>Pseudomonadota</taxon>
        <taxon>Betaproteobacteria</taxon>
        <taxon>Burkholderiales</taxon>
        <taxon>Oxalobacteraceae</taxon>
        <taxon>Telluria group</taxon>
        <taxon>Massilia</taxon>
    </lineage>
</organism>
<dbReference type="RefSeq" id="WP_258827714.1">
    <property type="nucleotide sequence ID" value="NZ_JANUHA010000005.1"/>
</dbReference>
<accession>A0ABT2AKD4</accession>
<keyword evidence="1" id="KW-0472">Membrane</keyword>